<feature type="domain" description="CBS" evidence="2">
    <location>
        <begin position="1"/>
        <end position="58"/>
    </location>
</feature>
<sequence>MKSINRLLISPHSSIMEALFIIDKGSVQIALVVDEEQRLIGTITDGDIRRGILRGIELNSEVRLIMQSSPIVSTEDDSPEIVFAKMKNYHLKQIPIVDKLGKVVRLELLDEMIKFKRNDNWVVLMAGGLGSRLGELTKHCPKPLLKIGTKPILEVILENFIANGFYRFIISVNYKAEMIMSYFGDGSRWGVEILYVQENKRLGTAGALSLLPFLPDEPIIVMNGDLLTKVNFKQLLDFHIETKSKATMCVREYEYQVPYGVVRVNNDRLEGIEEKPVQRFFISGGIYVLSPDALQYIPQDTFYDMPSLFDKLLQLEAATSAFPIREYWMDIGRLDDFERANSEYLQGIV</sequence>
<dbReference type="Gene3D" id="3.10.580.10">
    <property type="entry name" value="CBS-domain"/>
    <property type="match status" value="1"/>
</dbReference>
<evidence type="ECO:0000313" key="4">
    <source>
        <dbReference type="Proteomes" id="UP000266482"/>
    </source>
</evidence>
<dbReference type="SUPFAM" id="SSF54631">
    <property type="entry name" value="CBS-domain pair"/>
    <property type="match status" value="1"/>
</dbReference>
<protein>
    <submittedName>
        <fullName evidence="3">CBS domain-containing protein</fullName>
    </submittedName>
</protein>
<evidence type="ECO:0000313" key="3">
    <source>
        <dbReference type="EMBL" id="RIX47311.1"/>
    </source>
</evidence>
<dbReference type="Gene3D" id="3.90.550.10">
    <property type="entry name" value="Spore Coat Polysaccharide Biosynthesis Protein SpsA, Chain A"/>
    <property type="match status" value="1"/>
</dbReference>
<keyword evidence="4" id="KW-1185">Reference proteome</keyword>
<dbReference type="Pfam" id="PF00483">
    <property type="entry name" value="NTP_transferase"/>
    <property type="match status" value="1"/>
</dbReference>
<dbReference type="InterPro" id="IPR029044">
    <property type="entry name" value="Nucleotide-diphossugar_trans"/>
</dbReference>
<dbReference type="EMBL" id="QXQA01000023">
    <property type="protein sequence ID" value="RIX47311.1"/>
    <property type="molecule type" value="Genomic_DNA"/>
</dbReference>
<proteinExistence type="predicted"/>
<evidence type="ECO:0000256" key="1">
    <source>
        <dbReference type="PROSITE-ProRule" id="PRU00703"/>
    </source>
</evidence>
<dbReference type="Pfam" id="PF00571">
    <property type="entry name" value="CBS"/>
    <property type="match status" value="2"/>
</dbReference>
<dbReference type="OrthoDB" id="9801899at2"/>
<evidence type="ECO:0000259" key="2">
    <source>
        <dbReference type="PROSITE" id="PS51371"/>
    </source>
</evidence>
<keyword evidence="1" id="KW-0129">CBS domain</keyword>
<dbReference type="PANTHER" id="PTHR22572">
    <property type="entry name" value="SUGAR-1-PHOSPHATE GUANYL TRANSFERASE"/>
    <property type="match status" value="1"/>
</dbReference>
<comment type="caution">
    <text evidence="3">The sequence shown here is derived from an EMBL/GenBank/DDBJ whole genome shotgun (WGS) entry which is preliminary data.</text>
</comment>
<name>A0A3A1UKB3_9BACL</name>
<dbReference type="CDD" id="cd04607">
    <property type="entry name" value="CBS_pair_NTP_transferase_assoc"/>
    <property type="match status" value="1"/>
</dbReference>
<reference evidence="3 4" key="1">
    <citation type="submission" date="2018-09" db="EMBL/GenBank/DDBJ databases">
        <title>Paenibacillus aracenensis nov. sp. isolated from a cave in southern Spain.</title>
        <authorList>
            <person name="Jurado V."/>
            <person name="Gutierrez-Patricio S."/>
            <person name="Gonzalez-Pimentel J.L."/>
            <person name="Miller A.Z."/>
            <person name="Laiz L."/>
            <person name="Saiz-Jimenez C."/>
        </authorList>
    </citation>
    <scope>NUCLEOTIDE SEQUENCE [LARGE SCALE GENOMIC DNA]</scope>
    <source>
        <strain evidence="3 4">DSM 22867</strain>
    </source>
</reference>
<dbReference type="SMART" id="SM00116">
    <property type="entry name" value="CBS"/>
    <property type="match status" value="2"/>
</dbReference>
<organism evidence="3 4">
    <name type="scientific">Paenibacillus nanensis</name>
    <dbReference type="NCBI Taxonomy" id="393251"/>
    <lineage>
        <taxon>Bacteria</taxon>
        <taxon>Bacillati</taxon>
        <taxon>Bacillota</taxon>
        <taxon>Bacilli</taxon>
        <taxon>Bacillales</taxon>
        <taxon>Paenibacillaceae</taxon>
        <taxon>Paenibacillus</taxon>
    </lineage>
</organism>
<dbReference type="InterPro" id="IPR005835">
    <property type="entry name" value="NTP_transferase_dom"/>
</dbReference>
<accession>A0A3A1UKB3</accession>
<dbReference type="RefSeq" id="WP_119602881.1">
    <property type="nucleotide sequence ID" value="NZ_QXQA01000023.1"/>
</dbReference>
<dbReference type="Proteomes" id="UP000266482">
    <property type="component" value="Unassembled WGS sequence"/>
</dbReference>
<dbReference type="SUPFAM" id="SSF53448">
    <property type="entry name" value="Nucleotide-diphospho-sugar transferases"/>
    <property type="match status" value="1"/>
</dbReference>
<gene>
    <name evidence="3" type="ORF">D3P08_25145</name>
</gene>
<dbReference type="PROSITE" id="PS51371">
    <property type="entry name" value="CBS"/>
    <property type="match status" value="1"/>
</dbReference>
<dbReference type="InterPro" id="IPR050486">
    <property type="entry name" value="Mannose-1P_guanyltransferase"/>
</dbReference>
<dbReference type="AlphaFoldDB" id="A0A3A1UKB3"/>
<dbReference type="InterPro" id="IPR000644">
    <property type="entry name" value="CBS_dom"/>
</dbReference>
<dbReference type="InterPro" id="IPR046342">
    <property type="entry name" value="CBS_dom_sf"/>
</dbReference>
<dbReference type="CDD" id="cd06426">
    <property type="entry name" value="NTP_transferase_like_2"/>
    <property type="match status" value="1"/>
</dbReference>